<evidence type="ECO:0000313" key="1">
    <source>
        <dbReference type="EMBL" id="JAH35122.1"/>
    </source>
</evidence>
<proteinExistence type="predicted"/>
<name>A0A0E9S1P0_ANGAN</name>
<dbReference type="AlphaFoldDB" id="A0A0E9S1P0"/>
<protein>
    <submittedName>
        <fullName evidence="1">Uncharacterized protein</fullName>
    </submittedName>
</protein>
<sequence>MKNCVAFQKQIASIMEVLAKAAVAEISKLVEMGPLCCIWKYPEAIKKLTV</sequence>
<accession>A0A0E9S1P0</accession>
<reference evidence="1" key="1">
    <citation type="submission" date="2014-11" db="EMBL/GenBank/DDBJ databases">
        <authorList>
            <person name="Amaro Gonzalez C."/>
        </authorList>
    </citation>
    <scope>NUCLEOTIDE SEQUENCE</scope>
</reference>
<dbReference type="EMBL" id="GBXM01073455">
    <property type="protein sequence ID" value="JAH35122.1"/>
    <property type="molecule type" value="Transcribed_RNA"/>
</dbReference>
<organism evidence="1">
    <name type="scientific">Anguilla anguilla</name>
    <name type="common">European freshwater eel</name>
    <name type="synonym">Muraena anguilla</name>
    <dbReference type="NCBI Taxonomy" id="7936"/>
    <lineage>
        <taxon>Eukaryota</taxon>
        <taxon>Metazoa</taxon>
        <taxon>Chordata</taxon>
        <taxon>Craniata</taxon>
        <taxon>Vertebrata</taxon>
        <taxon>Euteleostomi</taxon>
        <taxon>Actinopterygii</taxon>
        <taxon>Neopterygii</taxon>
        <taxon>Teleostei</taxon>
        <taxon>Anguilliformes</taxon>
        <taxon>Anguillidae</taxon>
        <taxon>Anguilla</taxon>
    </lineage>
</organism>
<reference evidence="1" key="2">
    <citation type="journal article" date="2015" name="Fish Shellfish Immunol.">
        <title>Early steps in the European eel (Anguilla anguilla)-Vibrio vulnificus interaction in the gills: Role of the RtxA13 toxin.</title>
        <authorList>
            <person name="Callol A."/>
            <person name="Pajuelo D."/>
            <person name="Ebbesson L."/>
            <person name="Teles M."/>
            <person name="MacKenzie S."/>
            <person name="Amaro C."/>
        </authorList>
    </citation>
    <scope>NUCLEOTIDE SEQUENCE</scope>
</reference>